<name>A0A814X2N3_9BILA</name>
<dbReference type="EMBL" id="CAJNOH010001373">
    <property type="protein sequence ID" value="CAF1210152.1"/>
    <property type="molecule type" value="Genomic_DNA"/>
</dbReference>
<dbReference type="Pfam" id="PF12017">
    <property type="entry name" value="Tnp_P_element"/>
    <property type="match status" value="1"/>
</dbReference>
<dbReference type="Proteomes" id="UP000663870">
    <property type="component" value="Unassembled WGS sequence"/>
</dbReference>
<dbReference type="InterPro" id="IPR021896">
    <property type="entry name" value="THAP9-like_HTH"/>
</dbReference>
<sequence length="656" mass="74219">MASRTLFVDTKVVPFDVFTYQDDDFYNLISQIAGPDEAALLKIQGIRTVNAFLRIPNIFDVFNINVKEVNDIKTKTCFILENNNYIDQIRKQGELLKNTNRKRRTISNVSSNTTATPNNSLQTITDTIQFSTTTTSTIEAIDHHSFIIQSIDEWCLKHADEVGISDLKLVEGTDYVVTLSSGFAHIRCGCHRSARLPKQGRNFQLSNFYRHLKVRRCSMLKAKQPMHNINSNPSNNISIDEEISLQRTTTGNIPILSSDSTISTDSKRHSSLSVSSVIIQTMTHMLLPDDVLSYHDDVFYDLVRDKCGIVVEEMFHLQNIRSVQSLLRINDVFDFINYDSAELTALKKMVGFELQNGKFQIKAGIRFDVDAFIEALRNVSDKLLQPMSTDHQCDDLIISQEFLVKHPLLKTVIEFYLTIDNNDNDSNLSFLTVLIDNIIQNLALPKNAYRYNEQVQKFAMSLYILADRNAYEFVRMNIPGAIPAVSTIQSSLDREENQIIEVFPKHRKEASKSASSATVSTIWPLTKNDIQQIVSCAFDDVFELLSTLGVDSALTENNIHTLKNLNSFILNKMNTMTNTIDESTPEAIESDSESDDIFDYHDSIDEEGNGTDNDYDSPIYELNDVTGDIFPEVKISDKMKIFNVEPISTNMGHPAG</sequence>
<keyword evidence="5" id="KW-1185">Reference proteome</keyword>
<dbReference type="AlphaFoldDB" id="A0A814X2N3"/>
<evidence type="ECO:0000313" key="4">
    <source>
        <dbReference type="Proteomes" id="UP000663854"/>
    </source>
</evidence>
<accession>A0A814X2N3</accession>
<evidence type="ECO:0000313" key="5">
    <source>
        <dbReference type="Proteomes" id="UP000663870"/>
    </source>
</evidence>
<dbReference type="Proteomes" id="UP000663854">
    <property type="component" value="Unassembled WGS sequence"/>
</dbReference>
<dbReference type="EMBL" id="CAJNOL010002306">
    <property type="protein sequence ID" value="CAF1486658.1"/>
    <property type="molecule type" value="Genomic_DNA"/>
</dbReference>
<comment type="caution">
    <text evidence="2">The sequence shown here is derived from an EMBL/GenBank/DDBJ whole genome shotgun (WGS) entry which is preliminary data.</text>
</comment>
<organism evidence="2 4">
    <name type="scientific">Rotaria sordida</name>
    <dbReference type="NCBI Taxonomy" id="392033"/>
    <lineage>
        <taxon>Eukaryota</taxon>
        <taxon>Metazoa</taxon>
        <taxon>Spiralia</taxon>
        <taxon>Gnathifera</taxon>
        <taxon>Rotifera</taxon>
        <taxon>Eurotatoria</taxon>
        <taxon>Bdelloidea</taxon>
        <taxon>Philodinida</taxon>
        <taxon>Philodinidae</taxon>
        <taxon>Rotaria</taxon>
    </lineage>
</organism>
<proteinExistence type="predicted"/>
<evidence type="ECO:0000313" key="3">
    <source>
        <dbReference type="EMBL" id="CAF1486658.1"/>
    </source>
</evidence>
<evidence type="ECO:0000313" key="2">
    <source>
        <dbReference type="EMBL" id="CAF1210152.1"/>
    </source>
</evidence>
<reference evidence="2" key="1">
    <citation type="submission" date="2021-02" db="EMBL/GenBank/DDBJ databases">
        <authorList>
            <person name="Nowell W R."/>
        </authorList>
    </citation>
    <scope>NUCLEOTIDE SEQUENCE</scope>
</reference>
<evidence type="ECO:0000259" key="1">
    <source>
        <dbReference type="Pfam" id="PF12017"/>
    </source>
</evidence>
<protein>
    <recommendedName>
        <fullName evidence="1">THAP9-like helix-turn-helix domain-containing protein</fullName>
    </recommendedName>
</protein>
<feature type="domain" description="THAP9-like helix-turn-helix" evidence="1">
    <location>
        <begin position="435"/>
        <end position="489"/>
    </location>
</feature>
<gene>
    <name evidence="3" type="ORF">JXQ802_LOCUS39615</name>
    <name evidence="2" type="ORF">PYM288_LOCUS25332</name>
</gene>